<evidence type="ECO:0000313" key="1">
    <source>
        <dbReference type="EMBL" id="OHA23752.1"/>
    </source>
</evidence>
<evidence type="ECO:0008006" key="3">
    <source>
        <dbReference type="Google" id="ProtNLM"/>
    </source>
</evidence>
<name>A0A1G2ML80_9BACT</name>
<accession>A0A1G2ML80</accession>
<proteinExistence type="predicted"/>
<dbReference type="InterPro" id="IPR023346">
    <property type="entry name" value="Lysozyme-like_dom_sf"/>
</dbReference>
<organism evidence="1 2">
    <name type="scientific">Candidatus Taylorbacteria bacterium RIFCSPHIGHO2_02_FULL_43_32b</name>
    <dbReference type="NCBI Taxonomy" id="1802306"/>
    <lineage>
        <taxon>Bacteria</taxon>
        <taxon>Candidatus Tayloriibacteriota</taxon>
    </lineage>
</organism>
<evidence type="ECO:0000313" key="2">
    <source>
        <dbReference type="Proteomes" id="UP000177130"/>
    </source>
</evidence>
<reference evidence="1 2" key="1">
    <citation type="journal article" date="2016" name="Nat. Commun.">
        <title>Thousands of microbial genomes shed light on interconnected biogeochemical processes in an aquifer system.</title>
        <authorList>
            <person name="Anantharaman K."/>
            <person name="Brown C.T."/>
            <person name="Hug L.A."/>
            <person name="Sharon I."/>
            <person name="Castelle C.J."/>
            <person name="Probst A.J."/>
            <person name="Thomas B.C."/>
            <person name="Singh A."/>
            <person name="Wilkins M.J."/>
            <person name="Karaoz U."/>
            <person name="Brodie E.L."/>
            <person name="Williams K.H."/>
            <person name="Hubbard S.S."/>
            <person name="Banfield J.F."/>
        </authorList>
    </citation>
    <scope>NUCLEOTIDE SEQUENCE [LARGE SCALE GENOMIC DNA]</scope>
</reference>
<gene>
    <name evidence="1" type="ORF">A3C72_02480</name>
</gene>
<dbReference type="AlphaFoldDB" id="A0A1G2ML80"/>
<dbReference type="Proteomes" id="UP000177130">
    <property type="component" value="Unassembled WGS sequence"/>
</dbReference>
<protein>
    <recommendedName>
        <fullName evidence="3">Transglycosylase SLT domain-containing protein</fullName>
    </recommendedName>
</protein>
<sequence>MIIQLATSLVFLASAFYGPSSTTTTMSASVSDSLKNNPARGTLVQPLTLEDHVKEYFKDDPVMAEIAKCESNYRHFTESGNVIRGRVNKDDVGVMQINEYYHADRAKNLGYDLETLSGNMAYAKWLYETEGVKPWVWSSKCWSAANINEIVYVKK</sequence>
<dbReference type="EMBL" id="MHRK01000027">
    <property type="protein sequence ID" value="OHA23752.1"/>
    <property type="molecule type" value="Genomic_DNA"/>
</dbReference>
<comment type="caution">
    <text evidence="1">The sequence shown here is derived from an EMBL/GenBank/DDBJ whole genome shotgun (WGS) entry which is preliminary data.</text>
</comment>
<dbReference type="SUPFAM" id="SSF53955">
    <property type="entry name" value="Lysozyme-like"/>
    <property type="match status" value="1"/>
</dbReference>